<sequence>MPRPLKIAFIASEVDPIVSTGELGRAVGGLARALKGLGVDARVVIPRYPDTNGSSYGQVRLVPEMTIRSVNRFGETAIYRHELSGEVPVYLIDKPKYFDRDYLYGPPESSYQDNAERFSFFDLAALEMFTQIGFFPDIVHCHDWHTGLIPAYLKTLFQGNPLYAMMKTLFAVHNLRHQGCFPKETLSVTGLPDSIFCPEGLEFYGKLCFLKSGLVYADALIAASKRYSQEIQTTTYGRGLEGMFQKRSKALYGVIDGVEYKQFDPRIDPYIAANYTKDELERKELCRQDLLKACSLDSLPDVPLLGMVAPLYEEKGFDLLAQAFDELIGLPVRFIFLNDRKYQNAHYARLMEDLMARHRRFARCYTGADEELKHKLMAGADLLLMPFQSEPCGVNQMFALKYGTIPLVHATGGLDDTVSEFSPESRKGTGFKFRDYTPGAFVEKIREALVLRRNRSLWELLQVNAMRVDYSWVYSAKKYLDIYKIVMGQGKSGA</sequence>
<dbReference type="PANTHER" id="PTHR45825:SF11">
    <property type="entry name" value="ALPHA AMYLASE DOMAIN-CONTAINING PROTEIN"/>
    <property type="match status" value="1"/>
</dbReference>
<gene>
    <name evidence="7" type="primary">glgA</name>
    <name evidence="10" type="ORF">CSB45_10415</name>
</gene>
<evidence type="ECO:0000259" key="8">
    <source>
        <dbReference type="Pfam" id="PF00534"/>
    </source>
</evidence>
<protein>
    <recommendedName>
        <fullName evidence="7">Glycogen synthase</fullName>
        <ecNumber evidence="7">2.4.1.21</ecNumber>
    </recommendedName>
    <alternativeName>
        <fullName evidence="7">Starch [bacterial glycogen] synthase</fullName>
    </alternativeName>
</protein>
<dbReference type="UniPathway" id="UPA00164"/>
<evidence type="ECO:0000256" key="5">
    <source>
        <dbReference type="ARBA" id="ARBA00022679"/>
    </source>
</evidence>
<evidence type="ECO:0000256" key="4">
    <source>
        <dbReference type="ARBA" id="ARBA00022676"/>
    </source>
</evidence>
<dbReference type="Pfam" id="PF00534">
    <property type="entry name" value="Glycos_transf_1"/>
    <property type="match status" value="1"/>
</dbReference>
<proteinExistence type="inferred from homology"/>
<feature type="domain" description="Glycosyl transferase family 1" evidence="8">
    <location>
        <begin position="302"/>
        <end position="451"/>
    </location>
</feature>
<dbReference type="CDD" id="cd03791">
    <property type="entry name" value="GT5_Glycogen_synthase_DULL1-like"/>
    <property type="match status" value="1"/>
</dbReference>
<dbReference type="PANTHER" id="PTHR45825">
    <property type="entry name" value="GRANULE-BOUND STARCH SYNTHASE 1, CHLOROPLASTIC/AMYLOPLASTIC"/>
    <property type="match status" value="1"/>
</dbReference>
<dbReference type="EMBL" id="PDPS01000032">
    <property type="protein sequence ID" value="PID56638.1"/>
    <property type="molecule type" value="Genomic_DNA"/>
</dbReference>
<comment type="pathway">
    <text evidence="7">Glycan biosynthesis; glycogen biosynthesis.</text>
</comment>
<evidence type="ECO:0000256" key="6">
    <source>
        <dbReference type="ARBA" id="ARBA00023056"/>
    </source>
</evidence>
<comment type="caution">
    <text evidence="10">The sequence shown here is derived from an EMBL/GenBank/DDBJ whole genome shotgun (WGS) entry which is preliminary data.</text>
</comment>
<feature type="domain" description="Starch synthase catalytic" evidence="9">
    <location>
        <begin position="6"/>
        <end position="245"/>
    </location>
</feature>
<accession>A0A2G6E4C2</accession>
<name>A0A2G6E4C2_9BACT</name>
<dbReference type="Gene3D" id="3.40.50.2000">
    <property type="entry name" value="Glycogen Phosphorylase B"/>
    <property type="match status" value="2"/>
</dbReference>
<dbReference type="InterPro" id="IPR001296">
    <property type="entry name" value="Glyco_trans_1"/>
</dbReference>
<evidence type="ECO:0000256" key="7">
    <source>
        <dbReference type="HAMAP-Rule" id="MF_00484"/>
    </source>
</evidence>
<reference evidence="10 11" key="1">
    <citation type="submission" date="2017-10" db="EMBL/GenBank/DDBJ databases">
        <title>Novel microbial diversity and functional potential in the marine mammal oral microbiome.</title>
        <authorList>
            <person name="Dudek N.K."/>
            <person name="Sun C.L."/>
            <person name="Burstein D."/>
            <person name="Kantor R.S."/>
            <person name="Aliaga Goltsman D.S."/>
            <person name="Bik E.M."/>
            <person name="Thomas B.C."/>
            <person name="Banfield J.F."/>
            <person name="Relman D.A."/>
        </authorList>
    </citation>
    <scope>NUCLEOTIDE SEQUENCE [LARGE SCALE GENOMIC DNA]</scope>
    <source>
        <strain evidence="10">DOLZORAL124_49_17</strain>
    </source>
</reference>
<dbReference type="InterPro" id="IPR013534">
    <property type="entry name" value="Starch_synth_cat_dom"/>
</dbReference>
<evidence type="ECO:0000256" key="1">
    <source>
        <dbReference type="ARBA" id="ARBA00001478"/>
    </source>
</evidence>
<dbReference type="AlphaFoldDB" id="A0A2G6E4C2"/>
<dbReference type="Proteomes" id="UP000229740">
    <property type="component" value="Unassembled WGS sequence"/>
</dbReference>
<dbReference type="GO" id="GO:0005978">
    <property type="term" value="P:glycogen biosynthetic process"/>
    <property type="evidence" value="ECO:0007669"/>
    <property type="project" value="UniProtKB-UniRule"/>
</dbReference>
<comment type="caution">
    <text evidence="7">Lacks conserved residue(s) required for the propagation of feature annotation.</text>
</comment>
<keyword evidence="6 7" id="KW-0320">Glycogen biosynthesis</keyword>
<evidence type="ECO:0000256" key="3">
    <source>
        <dbReference type="ARBA" id="ARBA00010281"/>
    </source>
</evidence>
<dbReference type="GO" id="GO:0004373">
    <property type="term" value="F:alpha-1,4-glucan glucosyltransferase (UDP-glucose donor) activity"/>
    <property type="evidence" value="ECO:0007669"/>
    <property type="project" value="InterPro"/>
</dbReference>
<dbReference type="SUPFAM" id="SSF53756">
    <property type="entry name" value="UDP-Glycosyltransferase/glycogen phosphorylase"/>
    <property type="match status" value="1"/>
</dbReference>
<keyword evidence="5 7" id="KW-0808">Transferase</keyword>
<dbReference type="NCBIfam" id="TIGR02095">
    <property type="entry name" value="glgA"/>
    <property type="match status" value="1"/>
</dbReference>
<dbReference type="HAMAP" id="MF_00484">
    <property type="entry name" value="Glycogen_synth"/>
    <property type="match status" value="1"/>
</dbReference>
<dbReference type="EC" id="2.4.1.21" evidence="7"/>
<evidence type="ECO:0000259" key="9">
    <source>
        <dbReference type="Pfam" id="PF08323"/>
    </source>
</evidence>
<comment type="function">
    <text evidence="2 7">Synthesizes alpha-1,4-glucan chains using ADP-glucose.</text>
</comment>
<dbReference type="InterPro" id="IPR011835">
    <property type="entry name" value="GS/SS"/>
</dbReference>
<evidence type="ECO:0000256" key="2">
    <source>
        <dbReference type="ARBA" id="ARBA00002764"/>
    </source>
</evidence>
<comment type="similarity">
    <text evidence="3 7">Belongs to the glycosyltransferase 1 family. Bacterial/plant glycogen synthase subfamily.</text>
</comment>
<dbReference type="Pfam" id="PF08323">
    <property type="entry name" value="Glyco_transf_5"/>
    <property type="match status" value="1"/>
</dbReference>
<organism evidence="10 11">
    <name type="scientific">candidate division KSB3 bacterium</name>
    <dbReference type="NCBI Taxonomy" id="2044937"/>
    <lineage>
        <taxon>Bacteria</taxon>
        <taxon>candidate division KSB3</taxon>
    </lineage>
</organism>
<evidence type="ECO:0000313" key="10">
    <source>
        <dbReference type="EMBL" id="PID56638.1"/>
    </source>
</evidence>
<comment type="catalytic activity">
    <reaction evidence="1 7">
        <text>[(1-&gt;4)-alpha-D-glucosyl](n) + ADP-alpha-D-glucose = [(1-&gt;4)-alpha-D-glucosyl](n+1) + ADP + H(+)</text>
        <dbReference type="Rhea" id="RHEA:18189"/>
        <dbReference type="Rhea" id="RHEA-COMP:9584"/>
        <dbReference type="Rhea" id="RHEA-COMP:9587"/>
        <dbReference type="ChEBI" id="CHEBI:15378"/>
        <dbReference type="ChEBI" id="CHEBI:15444"/>
        <dbReference type="ChEBI" id="CHEBI:57498"/>
        <dbReference type="ChEBI" id="CHEBI:456216"/>
        <dbReference type="EC" id="2.4.1.21"/>
    </reaction>
</comment>
<keyword evidence="4 7" id="KW-0328">Glycosyltransferase</keyword>
<evidence type="ECO:0000313" key="11">
    <source>
        <dbReference type="Proteomes" id="UP000229740"/>
    </source>
</evidence>
<dbReference type="GO" id="GO:0009011">
    <property type="term" value="F:alpha-1,4-glucan glucosyltransferase (ADP-glucose donor) activity"/>
    <property type="evidence" value="ECO:0007669"/>
    <property type="project" value="UniProtKB-UniRule"/>
</dbReference>